<accession>V4ASU5</accession>
<sequence length="329" mass="39096">MAVRVIQIIRERSIPRDLAKDQLVVILVKYNDWDLEKLTTRVHLSLAEKVQLIEDWNQNPSRTILASKYDLFEKTKSYKLLQLSEKIELIEDWENDPNIGINNLALKYGIHRCTVHRIIKKRDFHKKQYQEENLFNKKEMSIEEKIQLIDEREGYNPPKIDELALKYKISTRTVSRILKHRPVQILSCRQYNELSLDSKIKLIEEFESSLRPSTLELSNKYGIGQQFLVRKRLPVEDKLKVIEMMETDPRPPVKVIMAEFALLNTRQYKELPLETKVRLIKASEQDPKPSIRQLADEFDVQTKTAYNIVRKKDKYLADFEKRQNFMKNR</sequence>
<dbReference type="RefSeq" id="XP_009052317.1">
    <property type="nucleotide sequence ID" value="XM_009054069.1"/>
</dbReference>
<organism evidence="1 2">
    <name type="scientific">Lottia gigantea</name>
    <name type="common">Giant owl limpet</name>
    <dbReference type="NCBI Taxonomy" id="225164"/>
    <lineage>
        <taxon>Eukaryota</taxon>
        <taxon>Metazoa</taxon>
        <taxon>Spiralia</taxon>
        <taxon>Lophotrochozoa</taxon>
        <taxon>Mollusca</taxon>
        <taxon>Gastropoda</taxon>
        <taxon>Patellogastropoda</taxon>
        <taxon>Lottioidea</taxon>
        <taxon>Lottiidae</taxon>
        <taxon>Lottia</taxon>
    </lineage>
</organism>
<name>V4ASU5_LOTGI</name>
<dbReference type="GeneID" id="20238080"/>
<dbReference type="CTD" id="20238080"/>
<gene>
    <name evidence="1" type="ORF">LOTGIDRAFT_159558</name>
</gene>
<proteinExistence type="predicted"/>
<dbReference type="Gene3D" id="1.10.10.60">
    <property type="entry name" value="Homeodomain-like"/>
    <property type="match status" value="3"/>
</dbReference>
<reference evidence="1 2" key="1">
    <citation type="journal article" date="2013" name="Nature">
        <title>Insights into bilaterian evolution from three spiralian genomes.</title>
        <authorList>
            <person name="Simakov O."/>
            <person name="Marletaz F."/>
            <person name="Cho S.J."/>
            <person name="Edsinger-Gonzales E."/>
            <person name="Havlak P."/>
            <person name="Hellsten U."/>
            <person name="Kuo D.H."/>
            <person name="Larsson T."/>
            <person name="Lv J."/>
            <person name="Arendt D."/>
            <person name="Savage R."/>
            <person name="Osoegawa K."/>
            <person name="de Jong P."/>
            <person name="Grimwood J."/>
            <person name="Chapman J.A."/>
            <person name="Shapiro H."/>
            <person name="Aerts A."/>
            <person name="Otillar R.P."/>
            <person name="Terry A.Y."/>
            <person name="Boore J.L."/>
            <person name="Grigoriev I.V."/>
            <person name="Lindberg D.R."/>
            <person name="Seaver E.C."/>
            <person name="Weisblat D.A."/>
            <person name="Putnam N.H."/>
            <person name="Rokhsar D.S."/>
        </authorList>
    </citation>
    <scope>NUCLEOTIDE SEQUENCE [LARGE SCALE GENOMIC DNA]</scope>
</reference>
<dbReference type="HOGENOM" id="CLU_845407_0_0_1"/>
<dbReference type="EMBL" id="KB201362">
    <property type="protein sequence ID" value="ESO96816.1"/>
    <property type="molecule type" value="Genomic_DNA"/>
</dbReference>
<evidence type="ECO:0008006" key="3">
    <source>
        <dbReference type="Google" id="ProtNLM"/>
    </source>
</evidence>
<protein>
    <recommendedName>
        <fullName evidence="3">HTH psq-type domain-containing protein</fullName>
    </recommendedName>
</protein>
<evidence type="ECO:0000313" key="2">
    <source>
        <dbReference type="Proteomes" id="UP000030746"/>
    </source>
</evidence>
<dbReference type="AlphaFoldDB" id="V4ASU5"/>
<dbReference type="InterPro" id="IPR009057">
    <property type="entry name" value="Homeodomain-like_sf"/>
</dbReference>
<dbReference type="SUPFAM" id="SSF46689">
    <property type="entry name" value="Homeodomain-like"/>
    <property type="match status" value="2"/>
</dbReference>
<keyword evidence="2" id="KW-1185">Reference proteome</keyword>
<dbReference type="Proteomes" id="UP000030746">
    <property type="component" value="Unassembled WGS sequence"/>
</dbReference>
<dbReference type="KEGG" id="lgi:LOTGIDRAFT_159558"/>
<evidence type="ECO:0000313" key="1">
    <source>
        <dbReference type="EMBL" id="ESO96816.1"/>
    </source>
</evidence>